<feature type="domain" description="PPIase cyclophilin-type" evidence="4">
    <location>
        <begin position="26"/>
        <end position="144"/>
    </location>
</feature>
<dbReference type="PRINTS" id="PR00153">
    <property type="entry name" value="CSAPPISMRASE"/>
</dbReference>
<comment type="similarity">
    <text evidence="3">Belongs to the cyclophilin-type PPIase family.</text>
</comment>
<evidence type="ECO:0000256" key="2">
    <source>
        <dbReference type="ARBA" id="ARBA00023235"/>
    </source>
</evidence>
<name>A0A485L5E9_9STRA</name>
<dbReference type="PROSITE" id="PS50072">
    <property type="entry name" value="CSA_PPIASE_2"/>
    <property type="match status" value="1"/>
</dbReference>
<feature type="chain" id="PRO_5033899458" description="Peptidyl-prolyl cis-trans isomerase" evidence="3">
    <location>
        <begin position="18"/>
        <end position="189"/>
    </location>
</feature>
<evidence type="ECO:0000313" key="5">
    <source>
        <dbReference type="EMBL" id="KAF0692505.1"/>
    </source>
</evidence>
<comment type="function">
    <text evidence="3">PPIases accelerate the folding of proteins. It catalyzes the cis-trans isomerization of proline imidic peptide bonds in oligopeptides.</text>
</comment>
<dbReference type="AlphaFoldDB" id="A0A485L5E9"/>
<comment type="catalytic activity">
    <reaction evidence="3">
        <text>[protein]-peptidylproline (omega=180) = [protein]-peptidylproline (omega=0)</text>
        <dbReference type="Rhea" id="RHEA:16237"/>
        <dbReference type="Rhea" id="RHEA-COMP:10747"/>
        <dbReference type="Rhea" id="RHEA-COMP:10748"/>
        <dbReference type="ChEBI" id="CHEBI:83833"/>
        <dbReference type="ChEBI" id="CHEBI:83834"/>
        <dbReference type="EC" id="5.2.1.8"/>
    </reaction>
</comment>
<evidence type="ECO:0000313" key="6">
    <source>
        <dbReference type="EMBL" id="VFT93202.1"/>
    </source>
</evidence>
<dbReference type="Pfam" id="PF00160">
    <property type="entry name" value="Pro_isomerase"/>
    <property type="match status" value="1"/>
</dbReference>
<protein>
    <recommendedName>
        <fullName evidence="3">Peptidyl-prolyl cis-trans isomerase</fullName>
        <shortName evidence="3">PPIase</shortName>
        <ecNumber evidence="3">5.2.1.8</ecNumber>
    </recommendedName>
</protein>
<dbReference type="SUPFAM" id="SSF50891">
    <property type="entry name" value="Cyclophilin-like"/>
    <property type="match status" value="1"/>
</dbReference>
<keyword evidence="3" id="KW-0732">Signal</keyword>
<evidence type="ECO:0000313" key="7">
    <source>
        <dbReference type="Proteomes" id="UP000332933"/>
    </source>
</evidence>
<dbReference type="InterPro" id="IPR002130">
    <property type="entry name" value="Cyclophilin-type_PPIase_dom"/>
</dbReference>
<dbReference type="PANTHER" id="PTHR43246">
    <property type="entry name" value="PEPTIDYL-PROLYL CIS-TRANS ISOMERASE CYP38, CHLOROPLASTIC"/>
    <property type="match status" value="1"/>
</dbReference>
<evidence type="ECO:0000259" key="4">
    <source>
        <dbReference type="PROSITE" id="PS50072"/>
    </source>
</evidence>
<dbReference type="EMBL" id="CAADRA010005896">
    <property type="protein sequence ID" value="VFT93202.1"/>
    <property type="molecule type" value="Genomic_DNA"/>
</dbReference>
<dbReference type="Gene3D" id="2.40.100.10">
    <property type="entry name" value="Cyclophilin-like"/>
    <property type="match status" value="1"/>
</dbReference>
<feature type="signal peptide" evidence="3">
    <location>
        <begin position="1"/>
        <end position="17"/>
    </location>
</feature>
<keyword evidence="1 3" id="KW-0697">Rotamase</keyword>
<accession>A0A485L5E9</accession>
<keyword evidence="2 3" id="KW-0413">Isomerase</keyword>
<reference evidence="6 7" key="1">
    <citation type="submission" date="2019-03" db="EMBL/GenBank/DDBJ databases">
        <authorList>
            <person name="Gaulin E."/>
            <person name="Dumas B."/>
        </authorList>
    </citation>
    <scope>NUCLEOTIDE SEQUENCE [LARGE SCALE GENOMIC DNA]</scope>
    <source>
        <strain evidence="6">CBS 568.67</strain>
    </source>
</reference>
<evidence type="ECO:0000256" key="3">
    <source>
        <dbReference type="RuleBase" id="RU363019"/>
    </source>
</evidence>
<reference evidence="5" key="2">
    <citation type="submission" date="2019-06" db="EMBL/GenBank/DDBJ databases">
        <title>Genomics analysis of Aphanomyces spp. identifies a new class of oomycete effector associated with host adaptation.</title>
        <authorList>
            <person name="Gaulin E."/>
        </authorList>
    </citation>
    <scope>NUCLEOTIDE SEQUENCE</scope>
    <source>
        <strain evidence="5">CBS 578.67</strain>
    </source>
</reference>
<organism evidence="6 7">
    <name type="scientific">Aphanomyces stellatus</name>
    <dbReference type="NCBI Taxonomy" id="120398"/>
    <lineage>
        <taxon>Eukaryota</taxon>
        <taxon>Sar</taxon>
        <taxon>Stramenopiles</taxon>
        <taxon>Oomycota</taxon>
        <taxon>Saprolegniomycetes</taxon>
        <taxon>Saprolegniales</taxon>
        <taxon>Verrucalvaceae</taxon>
        <taxon>Aphanomyces</taxon>
    </lineage>
</organism>
<dbReference type="Proteomes" id="UP000332933">
    <property type="component" value="Unassembled WGS sequence"/>
</dbReference>
<dbReference type="InterPro" id="IPR044665">
    <property type="entry name" value="E_coli_cyclophilin_A-like"/>
</dbReference>
<dbReference type="OrthoDB" id="423037at2759"/>
<sequence>MKSVAFALAAAAAVAHGDVFNVKYVTEAGDVTFEIHEDWAPLGAARFKELVEDGFYDGAAFFRYVPNFVVQWGIAAEPGQNNYTEIKDDKWGVVSNTVGTLVYATSGNDTRTTQLFVNFRNNSFLDKLGFTPFGKVTSGYDVLKDQVYSAYGEKPDQDKIYQEGEEYLAKEFPLITHIQSAWVLDDCEQ</sequence>
<dbReference type="GO" id="GO:0003755">
    <property type="term" value="F:peptidyl-prolyl cis-trans isomerase activity"/>
    <property type="evidence" value="ECO:0007669"/>
    <property type="project" value="UniProtKB-UniRule"/>
</dbReference>
<proteinExistence type="inferred from homology"/>
<gene>
    <name evidence="6" type="primary">Aste57867_16427</name>
    <name evidence="5" type="ORF">As57867_016370</name>
    <name evidence="6" type="ORF">ASTE57867_16427</name>
</gene>
<dbReference type="InterPro" id="IPR029000">
    <property type="entry name" value="Cyclophilin-like_dom_sf"/>
</dbReference>
<keyword evidence="7" id="KW-1185">Reference proteome</keyword>
<dbReference type="EMBL" id="VJMH01005875">
    <property type="protein sequence ID" value="KAF0692505.1"/>
    <property type="molecule type" value="Genomic_DNA"/>
</dbReference>
<evidence type="ECO:0000256" key="1">
    <source>
        <dbReference type="ARBA" id="ARBA00023110"/>
    </source>
</evidence>
<dbReference type="EC" id="5.2.1.8" evidence="3"/>